<proteinExistence type="predicted"/>
<dbReference type="EMBL" id="BSOH01000001">
    <property type="protein sequence ID" value="GLR15706.1"/>
    <property type="molecule type" value="Genomic_DNA"/>
</dbReference>
<feature type="transmembrane region" description="Helical" evidence="1">
    <location>
        <begin position="163"/>
        <end position="181"/>
    </location>
</feature>
<feature type="transmembrane region" description="Helical" evidence="1">
    <location>
        <begin position="233"/>
        <end position="250"/>
    </location>
</feature>
<feature type="transmembrane region" description="Helical" evidence="1">
    <location>
        <begin position="12"/>
        <end position="29"/>
    </location>
</feature>
<keyword evidence="3" id="KW-1185">Reference proteome</keyword>
<name>A0AA37SJH2_9BACT</name>
<feature type="transmembrane region" description="Helical" evidence="1">
    <location>
        <begin position="138"/>
        <end position="157"/>
    </location>
</feature>
<feature type="transmembrane region" description="Helical" evidence="1">
    <location>
        <begin position="302"/>
        <end position="322"/>
    </location>
</feature>
<feature type="transmembrane region" description="Helical" evidence="1">
    <location>
        <begin position="334"/>
        <end position="357"/>
    </location>
</feature>
<evidence type="ECO:0000313" key="2">
    <source>
        <dbReference type="EMBL" id="GLR15706.1"/>
    </source>
</evidence>
<reference evidence="2" key="1">
    <citation type="journal article" date="2014" name="Int. J. Syst. Evol. Microbiol.">
        <title>Complete genome sequence of Corynebacterium casei LMG S-19264T (=DSM 44701T), isolated from a smear-ripened cheese.</title>
        <authorList>
            <consortium name="US DOE Joint Genome Institute (JGI-PGF)"/>
            <person name="Walter F."/>
            <person name="Albersmeier A."/>
            <person name="Kalinowski J."/>
            <person name="Ruckert C."/>
        </authorList>
    </citation>
    <scope>NUCLEOTIDE SEQUENCE</scope>
    <source>
        <strain evidence="2">NBRC 108769</strain>
    </source>
</reference>
<dbReference type="RefSeq" id="WP_235292604.1">
    <property type="nucleotide sequence ID" value="NZ_BSOH01000001.1"/>
</dbReference>
<comment type="caution">
    <text evidence="2">The sequence shown here is derived from an EMBL/GenBank/DDBJ whole genome shotgun (WGS) entry which is preliminary data.</text>
</comment>
<keyword evidence="1" id="KW-0472">Membrane</keyword>
<evidence type="ECO:0000256" key="1">
    <source>
        <dbReference type="SAM" id="Phobius"/>
    </source>
</evidence>
<keyword evidence="1" id="KW-0812">Transmembrane</keyword>
<evidence type="ECO:0000313" key="3">
    <source>
        <dbReference type="Proteomes" id="UP001156666"/>
    </source>
</evidence>
<feature type="transmembrane region" description="Helical" evidence="1">
    <location>
        <begin position="409"/>
        <end position="430"/>
    </location>
</feature>
<gene>
    <name evidence="2" type="ORF">GCM10007940_03210</name>
</gene>
<reference evidence="2" key="2">
    <citation type="submission" date="2023-01" db="EMBL/GenBank/DDBJ databases">
        <title>Draft genome sequence of Portibacter lacus strain NBRC 108769.</title>
        <authorList>
            <person name="Sun Q."/>
            <person name="Mori K."/>
        </authorList>
    </citation>
    <scope>NUCLEOTIDE SEQUENCE</scope>
    <source>
        <strain evidence="2">NBRC 108769</strain>
    </source>
</reference>
<dbReference type="Proteomes" id="UP001156666">
    <property type="component" value="Unassembled WGS sequence"/>
</dbReference>
<protein>
    <submittedName>
        <fullName evidence="2">Uncharacterized protein</fullName>
    </submittedName>
</protein>
<keyword evidence="1" id="KW-1133">Transmembrane helix</keyword>
<sequence length="757" mass="86856">MKDLLTDWKNLASLASIFVIVQVILAYFLGDAFWHPGSYVYTFGGDGSFIYYNMIFHTFFGNGMMLESMNFPNFESIFMTDAQAALSIAFSWIHDVLPGYFTPNKIVGWSHRFHYIMLGFASIYVYKTLELFKINKAISIPASILIILLSPMMIRLSAGHFGLAFPFVFSYTFFFLCQFYLRDQIKKFNVIAFMLVLLFFGLNNFYIGMINLTFSLLISIILLTQKALRKKGFYLLGISVVLIIALYLFIQLTDPGADRIEIQWGYFFNRANLASFLYPPTGILHELLSKVSNPKTGGFETWINLGIIPILILVTAPLLTLLKKPELNKNTYRKLFTILGIAGAIMFIYGSAALYYIPFLRDYFFLKISLLTMFKASARFAWPVYFIATILSMIYLNKVISIDRLSRKYVIPILLFLVFSIWGIETYIYLDQKVFVQMFNNPYSQETKSKMLGIVEDSDIKLEEFQALYSVPLMEGWNDKFHIVPHFNAEFNSILFSMSTGLPMINGMLSRIGITDASNAIQLSADPKIKRALLTQLDQEKDILIVFGKDPEKLTTGEKYLLNQSTLLADEKDFQLRRLTIDQLDLSSFQDSIISKFADAKVSVFDTDSLFFHYENFDNEDPSFSYTGAGSKVINQEGLLISTSLPDSIVGTYESSIWIKLDNHKYGMPEFKLDFLDQEGNVIGGGRFDAFISRDIHHSWVRASEDWTIPAQAKSINVYVENINQTFHVDEWTFRAVDSELVRKSPYEFLFNNYKLK</sequence>
<accession>A0AA37SJH2</accession>
<feature type="transmembrane region" description="Helical" evidence="1">
    <location>
        <begin position="49"/>
        <end position="66"/>
    </location>
</feature>
<organism evidence="2 3">
    <name type="scientific">Portibacter lacus</name>
    <dbReference type="NCBI Taxonomy" id="1099794"/>
    <lineage>
        <taxon>Bacteria</taxon>
        <taxon>Pseudomonadati</taxon>
        <taxon>Bacteroidota</taxon>
        <taxon>Saprospiria</taxon>
        <taxon>Saprospirales</taxon>
        <taxon>Haliscomenobacteraceae</taxon>
        <taxon>Portibacter</taxon>
    </lineage>
</organism>
<dbReference type="AlphaFoldDB" id="A0AA37SJH2"/>
<feature type="transmembrane region" description="Helical" evidence="1">
    <location>
        <begin position="188"/>
        <end position="206"/>
    </location>
</feature>
<feature type="transmembrane region" description="Helical" evidence="1">
    <location>
        <begin position="377"/>
        <end position="397"/>
    </location>
</feature>